<dbReference type="EMBL" id="SPHZ02000002">
    <property type="protein sequence ID" value="KAF0930501.1"/>
    <property type="molecule type" value="Genomic_DNA"/>
</dbReference>
<name>A0A6G1F0V3_9ORYZ</name>
<comment type="caution">
    <text evidence="1">The sequence shown here is derived from an EMBL/GenBank/DDBJ whole genome shotgun (WGS) entry which is preliminary data.</text>
</comment>
<organism evidence="1 2">
    <name type="scientific">Oryza meyeriana var. granulata</name>
    <dbReference type="NCBI Taxonomy" id="110450"/>
    <lineage>
        <taxon>Eukaryota</taxon>
        <taxon>Viridiplantae</taxon>
        <taxon>Streptophyta</taxon>
        <taxon>Embryophyta</taxon>
        <taxon>Tracheophyta</taxon>
        <taxon>Spermatophyta</taxon>
        <taxon>Magnoliopsida</taxon>
        <taxon>Liliopsida</taxon>
        <taxon>Poales</taxon>
        <taxon>Poaceae</taxon>
        <taxon>BOP clade</taxon>
        <taxon>Oryzoideae</taxon>
        <taxon>Oryzeae</taxon>
        <taxon>Oryzinae</taxon>
        <taxon>Oryza</taxon>
        <taxon>Oryza meyeriana</taxon>
    </lineage>
</organism>
<evidence type="ECO:0000313" key="2">
    <source>
        <dbReference type="Proteomes" id="UP000479710"/>
    </source>
</evidence>
<dbReference type="AlphaFoldDB" id="A0A6G1F0V3"/>
<reference evidence="1 2" key="1">
    <citation type="submission" date="2019-11" db="EMBL/GenBank/DDBJ databases">
        <title>Whole genome sequence of Oryza granulata.</title>
        <authorList>
            <person name="Li W."/>
        </authorList>
    </citation>
    <scope>NUCLEOTIDE SEQUENCE [LARGE SCALE GENOMIC DNA]</scope>
    <source>
        <strain evidence="2">cv. Menghai</strain>
        <tissue evidence="1">Leaf</tissue>
    </source>
</reference>
<sequence length="66" mass="7203">MPHPTRGASTGVEECGSWVCAGVAFLSYEDPSVVIHIIVLTLQVTLTEIGVRSNDRHANATEHSRW</sequence>
<evidence type="ECO:0000313" key="1">
    <source>
        <dbReference type="EMBL" id="KAF0930501.1"/>
    </source>
</evidence>
<keyword evidence="2" id="KW-1185">Reference proteome</keyword>
<proteinExistence type="predicted"/>
<protein>
    <submittedName>
        <fullName evidence="1">Uncharacterized protein</fullName>
    </submittedName>
</protein>
<dbReference type="Proteomes" id="UP000479710">
    <property type="component" value="Unassembled WGS sequence"/>
</dbReference>
<accession>A0A6G1F0V3</accession>
<gene>
    <name evidence="1" type="ORF">E2562_032924</name>
</gene>